<dbReference type="Gene3D" id="3.40.50.150">
    <property type="entry name" value="Vaccinia Virus protein VP39"/>
    <property type="match status" value="1"/>
</dbReference>
<keyword evidence="5" id="KW-0489">Methyltransferase</keyword>
<dbReference type="GO" id="GO:0032259">
    <property type="term" value="P:methylation"/>
    <property type="evidence" value="ECO:0007669"/>
    <property type="project" value="UniProtKB-KW"/>
</dbReference>
<comment type="caution">
    <text evidence="5">The sequence shown here is derived from an EMBL/GenBank/DDBJ whole genome shotgun (WGS) entry which is preliminary data.</text>
</comment>
<dbReference type="GO" id="GO:0006696">
    <property type="term" value="P:ergosterol biosynthetic process"/>
    <property type="evidence" value="ECO:0007669"/>
    <property type="project" value="TreeGrafter"/>
</dbReference>
<dbReference type="EMBL" id="NHZQ01000236">
    <property type="protein sequence ID" value="PSK46124.1"/>
    <property type="molecule type" value="Genomic_DNA"/>
</dbReference>
<comment type="similarity">
    <text evidence="2">Belongs to the class I-like SAM-binding methyltransferase superfamily. Erg6/SMT family.</text>
</comment>
<dbReference type="PANTHER" id="PTHR44068">
    <property type="entry name" value="ZGC:194242"/>
    <property type="match status" value="1"/>
</dbReference>
<dbReference type="PANTHER" id="PTHR44068:SF1">
    <property type="entry name" value="HYPOTHETICAL LOC100005854"/>
    <property type="match status" value="1"/>
</dbReference>
<keyword evidence="3" id="KW-0812">Transmembrane</keyword>
<dbReference type="AlphaFoldDB" id="A0A2P7ZD26"/>
<evidence type="ECO:0000259" key="4">
    <source>
        <dbReference type="Pfam" id="PF08241"/>
    </source>
</evidence>
<feature type="transmembrane region" description="Helical" evidence="3">
    <location>
        <begin position="239"/>
        <end position="260"/>
    </location>
</feature>
<dbReference type="SUPFAM" id="SSF53335">
    <property type="entry name" value="S-adenosyl-L-methionine-dependent methyltransferases"/>
    <property type="match status" value="1"/>
</dbReference>
<name>A0A2P7ZD26_9PEZI</name>
<accession>A0A2P7ZD26</accession>
<evidence type="ECO:0000313" key="6">
    <source>
        <dbReference type="Proteomes" id="UP000243723"/>
    </source>
</evidence>
<keyword evidence="3" id="KW-0472">Membrane</keyword>
<evidence type="ECO:0000313" key="5">
    <source>
        <dbReference type="EMBL" id="PSK46124.1"/>
    </source>
</evidence>
<dbReference type="InterPro" id="IPR050447">
    <property type="entry name" value="Erg6_SMT_methyltransf"/>
</dbReference>
<proteinExistence type="inferred from homology"/>
<reference evidence="5 6" key="1">
    <citation type="submission" date="2017-05" db="EMBL/GenBank/DDBJ databases">
        <title>Draft genome sequence of Elsinoe australis.</title>
        <authorList>
            <person name="Cheng Q."/>
        </authorList>
    </citation>
    <scope>NUCLEOTIDE SEQUENCE [LARGE SCALE GENOMIC DNA]</scope>
    <source>
        <strain evidence="5 6">NL1</strain>
    </source>
</reference>
<dbReference type="OrthoDB" id="540004at2759"/>
<keyword evidence="3" id="KW-1133">Transmembrane helix</keyword>
<protein>
    <submittedName>
        <fullName evidence="5">Sterol 24-C-methyltransferase erg-4</fullName>
    </submittedName>
</protein>
<keyword evidence="1 5" id="KW-0808">Transferase</keyword>
<dbReference type="Pfam" id="PF08241">
    <property type="entry name" value="Methyltransf_11"/>
    <property type="match status" value="1"/>
</dbReference>
<dbReference type="InterPro" id="IPR013216">
    <property type="entry name" value="Methyltransf_11"/>
</dbReference>
<keyword evidence="6" id="KW-1185">Reference proteome</keyword>
<dbReference type="Proteomes" id="UP000243723">
    <property type="component" value="Unassembled WGS sequence"/>
</dbReference>
<dbReference type="GO" id="GO:0003838">
    <property type="term" value="F:sterol 24-C-methyltransferase activity"/>
    <property type="evidence" value="ECO:0007669"/>
    <property type="project" value="TreeGrafter"/>
</dbReference>
<evidence type="ECO:0000256" key="3">
    <source>
        <dbReference type="SAM" id="Phobius"/>
    </source>
</evidence>
<dbReference type="STRING" id="40998.A0A2P7ZD26"/>
<organism evidence="5 6">
    <name type="scientific">Elsinoe australis</name>
    <dbReference type="NCBI Taxonomy" id="40998"/>
    <lineage>
        <taxon>Eukaryota</taxon>
        <taxon>Fungi</taxon>
        <taxon>Dikarya</taxon>
        <taxon>Ascomycota</taxon>
        <taxon>Pezizomycotina</taxon>
        <taxon>Dothideomycetes</taxon>
        <taxon>Dothideomycetidae</taxon>
        <taxon>Myriangiales</taxon>
        <taxon>Elsinoaceae</taxon>
        <taxon>Elsinoe</taxon>
    </lineage>
</organism>
<evidence type="ECO:0000256" key="1">
    <source>
        <dbReference type="ARBA" id="ARBA00022679"/>
    </source>
</evidence>
<gene>
    <name evidence="5" type="ORF">B9Z65_5092</name>
</gene>
<feature type="domain" description="Methyltransferase type 11" evidence="4">
    <location>
        <begin position="75"/>
        <end position="172"/>
    </location>
</feature>
<evidence type="ECO:0000256" key="2">
    <source>
        <dbReference type="ARBA" id="ARBA00038188"/>
    </source>
</evidence>
<dbReference type="InterPro" id="IPR029063">
    <property type="entry name" value="SAM-dependent_MTases_sf"/>
</dbReference>
<dbReference type="CDD" id="cd02440">
    <property type="entry name" value="AdoMet_MTases"/>
    <property type="match status" value="1"/>
</dbReference>
<sequence length="293" mass="33397">MGADKKTLFEKHPQLQKYYASWESRLGYKLLLGDTRHFGYYDHDTYWPFPINAGLEAMEQKLLGKLKLPSESHVLDAGCGCGNVAKYMARKGGLHVQCIDLVDRHVRKTRENAERAGLSDKIKVEAGNYQELAFPDTSFDGIYAMETFAHATEPEKAFKEVMRVLRPGGRIAMHEYEHKPADKVRRKNIADMDAMNKYAAMPSLDRFEEGKFQAMLEEAGFVDVEVEDLGPHITPMLRLFFVLAVVPYLFVSLLGLQAHFPNTIAGYYLYKVRSEWRYVSLSARKPTAEETST</sequence>
<dbReference type="GO" id="GO:0005783">
    <property type="term" value="C:endoplasmic reticulum"/>
    <property type="evidence" value="ECO:0007669"/>
    <property type="project" value="TreeGrafter"/>
</dbReference>